<dbReference type="GO" id="GO:0015628">
    <property type="term" value="P:protein secretion by the type II secretion system"/>
    <property type="evidence" value="ECO:0007669"/>
    <property type="project" value="TreeGrafter"/>
</dbReference>
<dbReference type="GO" id="GO:0015627">
    <property type="term" value="C:type II protein secretion system complex"/>
    <property type="evidence" value="ECO:0007669"/>
    <property type="project" value="TreeGrafter"/>
</dbReference>
<feature type="domain" description="Helix-hairpin-helix DNA-binding motif class 1" evidence="2">
    <location>
        <begin position="52"/>
        <end position="71"/>
    </location>
</feature>
<dbReference type="AlphaFoldDB" id="A0A1G7ZC06"/>
<proteinExistence type="predicted"/>
<gene>
    <name evidence="3" type="ORF">SAMN04488136_107115</name>
</gene>
<evidence type="ECO:0000259" key="2">
    <source>
        <dbReference type="SMART" id="SM00278"/>
    </source>
</evidence>
<dbReference type="GO" id="GO:0006281">
    <property type="term" value="P:DNA repair"/>
    <property type="evidence" value="ECO:0007669"/>
    <property type="project" value="InterPro"/>
</dbReference>
<feature type="chain" id="PRO_5011678307" evidence="1">
    <location>
        <begin position="29"/>
        <end position="104"/>
    </location>
</feature>
<evidence type="ECO:0000313" key="3">
    <source>
        <dbReference type="EMBL" id="SDH06155.1"/>
    </source>
</evidence>
<dbReference type="InterPro" id="IPR004509">
    <property type="entry name" value="Competence_ComEA_HhH"/>
</dbReference>
<keyword evidence="1" id="KW-0732">Signal</keyword>
<dbReference type="SUPFAM" id="SSF47781">
    <property type="entry name" value="RuvA domain 2-like"/>
    <property type="match status" value="1"/>
</dbReference>
<dbReference type="Gene3D" id="1.10.150.280">
    <property type="entry name" value="AF1531-like domain"/>
    <property type="match status" value="1"/>
</dbReference>
<dbReference type="Pfam" id="PF12836">
    <property type="entry name" value="HHH_3"/>
    <property type="match status" value="1"/>
</dbReference>
<reference evidence="3 4" key="1">
    <citation type="submission" date="2016-10" db="EMBL/GenBank/DDBJ databases">
        <authorList>
            <person name="de Groot N.N."/>
        </authorList>
    </citation>
    <scope>NUCLEOTIDE SEQUENCE [LARGE SCALE GENOMIC DNA]</scope>
    <source>
        <strain evidence="3 4">CGMCC 1.10228</strain>
    </source>
</reference>
<dbReference type="PANTHER" id="PTHR21180">
    <property type="entry name" value="ENDONUCLEASE/EXONUCLEASE/PHOSPHATASE FAMILY DOMAIN-CONTAINING PROTEIN 1"/>
    <property type="match status" value="1"/>
</dbReference>
<dbReference type="InterPro" id="IPR010994">
    <property type="entry name" value="RuvA_2-like"/>
</dbReference>
<dbReference type="GO" id="GO:0003677">
    <property type="term" value="F:DNA binding"/>
    <property type="evidence" value="ECO:0007669"/>
    <property type="project" value="InterPro"/>
</dbReference>
<dbReference type="Proteomes" id="UP000198854">
    <property type="component" value="Unassembled WGS sequence"/>
</dbReference>
<evidence type="ECO:0000313" key="4">
    <source>
        <dbReference type="Proteomes" id="UP000198854"/>
    </source>
</evidence>
<evidence type="ECO:0000256" key="1">
    <source>
        <dbReference type="SAM" id="SignalP"/>
    </source>
</evidence>
<dbReference type="NCBIfam" id="TIGR00426">
    <property type="entry name" value="competence protein ComEA helix-hairpin-helix repeat region"/>
    <property type="match status" value="1"/>
</dbReference>
<name>A0A1G7ZC06_9VIBR</name>
<dbReference type="InterPro" id="IPR003583">
    <property type="entry name" value="Hlx-hairpin-Hlx_DNA-bd_motif"/>
</dbReference>
<sequence>MNWRTKTTVLQLIMLLFCAPLPLSLAHAAEQENPKQAGIEITVNINQASAEELAALLQGVGLKKAQAIVAYREENGLFKVAEDLAQVKGIGSSTVAKNLERIKL</sequence>
<dbReference type="RefSeq" id="WP_245696623.1">
    <property type="nucleotide sequence ID" value="NZ_FNDD01000007.1"/>
</dbReference>
<dbReference type="SMART" id="SM00278">
    <property type="entry name" value="HhH1"/>
    <property type="match status" value="2"/>
</dbReference>
<protein>
    <submittedName>
        <fullName evidence="3">Competence protein ComEA</fullName>
    </submittedName>
</protein>
<dbReference type="STRING" id="861298.SAMN04488136_107115"/>
<keyword evidence="4" id="KW-1185">Reference proteome</keyword>
<feature type="signal peptide" evidence="1">
    <location>
        <begin position="1"/>
        <end position="28"/>
    </location>
</feature>
<dbReference type="InterPro" id="IPR051675">
    <property type="entry name" value="Endo/Exo/Phosphatase_dom_1"/>
</dbReference>
<feature type="domain" description="Helix-hairpin-helix DNA-binding motif class 1" evidence="2">
    <location>
        <begin position="82"/>
        <end position="101"/>
    </location>
</feature>
<dbReference type="EMBL" id="FNDD01000007">
    <property type="protein sequence ID" value="SDH06155.1"/>
    <property type="molecule type" value="Genomic_DNA"/>
</dbReference>
<accession>A0A1G7ZC06</accession>
<organism evidence="3 4">
    <name type="scientific">Vibrio xiamenensis</name>
    <dbReference type="NCBI Taxonomy" id="861298"/>
    <lineage>
        <taxon>Bacteria</taxon>
        <taxon>Pseudomonadati</taxon>
        <taxon>Pseudomonadota</taxon>
        <taxon>Gammaproteobacteria</taxon>
        <taxon>Vibrionales</taxon>
        <taxon>Vibrionaceae</taxon>
        <taxon>Vibrio</taxon>
    </lineage>
</organism>
<dbReference type="PANTHER" id="PTHR21180:SF32">
    <property type="entry name" value="ENDONUCLEASE_EXONUCLEASE_PHOSPHATASE FAMILY DOMAIN-CONTAINING PROTEIN 1"/>
    <property type="match status" value="1"/>
</dbReference>